<accession>A0A510E2Z2</accession>
<keyword evidence="1" id="KW-1133">Transmembrane helix</keyword>
<protein>
    <submittedName>
        <fullName evidence="2">Uncharacterized protein</fullName>
    </submittedName>
</protein>
<evidence type="ECO:0000256" key="1">
    <source>
        <dbReference type="SAM" id="Phobius"/>
    </source>
</evidence>
<organism evidence="2 3">
    <name type="scientific">Sulfuracidifex tepidarius</name>
    <dbReference type="NCBI Taxonomy" id="1294262"/>
    <lineage>
        <taxon>Archaea</taxon>
        <taxon>Thermoproteota</taxon>
        <taxon>Thermoprotei</taxon>
        <taxon>Sulfolobales</taxon>
        <taxon>Sulfolobaceae</taxon>
        <taxon>Sulfuracidifex</taxon>
    </lineage>
</organism>
<gene>
    <name evidence="2" type="ORF">IC007_1394</name>
</gene>
<proteinExistence type="predicted"/>
<evidence type="ECO:0000313" key="3">
    <source>
        <dbReference type="Proteomes" id="UP000325030"/>
    </source>
</evidence>
<keyword evidence="1" id="KW-0812">Transmembrane</keyword>
<dbReference type="EMBL" id="AP018930">
    <property type="protein sequence ID" value="BBG26872.1"/>
    <property type="molecule type" value="Genomic_DNA"/>
</dbReference>
<name>A0A510E2Z2_9CREN</name>
<reference evidence="3" key="1">
    <citation type="submission" date="2018-09" db="EMBL/GenBank/DDBJ databases">
        <title>Complete Genome Sequencing of Sulfolobus sp. JCM 16834.</title>
        <authorList>
            <person name="Kato S."/>
            <person name="Itoh T."/>
            <person name="Ohkuma M."/>
        </authorList>
    </citation>
    <scope>NUCLEOTIDE SEQUENCE [LARGE SCALE GENOMIC DNA]</scope>
    <source>
        <strain evidence="3">IC-007</strain>
    </source>
</reference>
<dbReference type="AlphaFoldDB" id="A0A510E2Z2"/>
<sequence>MRSLFFFIIFIILILYFILLQMEFLSRESGKLGSLMR</sequence>
<evidence type="ECO:0000313" key="2">
    <source>
        <dbReference type="EMBL" id="BBG26872.1"/>
    </source>
</evidence>
<keyword evidence="1" id="KW-0472">Membrane</keyword>
<dbReference type="Proteomes" id="UP000325030">
    <property type="component" value="Chromosome"/>
</dbReference>
<feature type="transmembrane region" description="Helical" evidence="1">
    <location>
        <begin position="6"/>
        <end position="26"/>
    </location>
</feature>